<sequence length="217" mass="23452">MGKPARTTGLPYHLIYPLIAVILLSITAFAGADSVWYVSVNTQSETRSKLTQGSCGYNVSNLVITAKLGCIQRGCQWQIPDDYFGFEIPTDISQNLSKVAVTSVIAFSFVLAAGVHHAYAVRYSYRASPAPNNDKVYSLVLIHVITVGICFLFTTISFIAQAAIVGNATSYSGDIVSGDSNAVSIEWGQSPWLVLAAAVIHIGWGYEAVRWRVAVNK</sequence>
<accession>A0A427XRV7</accession>
<keyword evidence="3" id="KW-1185">Reference proteome</keyword>
<dbReference type="OrthoDB" id="2559670at2759"/>
<keyword evidence="1" id="KW-1133">Transmembrane helix</keyword>
<evidence type="ECO:0000313" key="2">
    <source>
        <dbReference type="EMBL" id="RSH81576.1"/>
    </source>
</evidence>
<comment type="caution">
    <text evidence="2">The sequence shown here is derived from an EMBL/GenBank/DDBJ whole genome shotgun (WGS) entry which is preliminary data.</text>
</comment>
<organism evidence="2 3">
    <name type="scientific">Saitozyma podzolica</name>
    <dbReference type="NCBI Taxonomy" id="1890683"/>
    <lineage>
        <taxon>Eukaryota</taxon>
        <taxon>Fungi</taxon>
        <taxon>Dikarya</taxon>
        <taxon>Basidiomycota</taxon>
        <taxon>Agaricomycotina</taxon>
        <taxon>Tremellomycetes</taxon>
        <taxon>Tremellales</taxon>
        <taxon>Trimorphomycetaceae</taxon>
        <taxon>Saitozyma</taxon>
    </lineage>
</organism>
<reference evidence="2 3" key="1">
    <citation type="submission" date="2018-11" db="EMBL/GenBank/DDBJ databases">
        <title>Genome sequence of Saitozyma podzolica DSM 27192.</title>
        <authorList>
            <person name="Aliyu H."/>
            <person name="Gorte O."/>
            <person name="Ochsenreither K."/>
        </authorList>
    </citation>
    <scope>NUCLEOTIDE SEQUENCE [LARGE SCALE GENOMIC DNA]</scope>
    <source>
        <strain evidence="2 3">DSM 27192</strain>
    </source>
</reference>
<feature type="transmembrane region" description="Helical" evidence="1">
    <location>
        <begin position="12"/>
        <end position="32"/>
    </location>
</feature>
<feature type="transmembrane region" description="Helical" evidence="1">
    <location>
        <begin position="190"/>
        <end position="209"/>
    </location>
</feature>
<dbReference type="AlphaFoldDB" id="A0A427XRV7"/>
<gene>
    <name evidence="2" type="ORF">EHS25_006198</name>
</gene>
<evidence type="ECO:0000256" key="1">
    <source>
        <dbReference type="SAM" id="Phobius"/>
    </source>
</evidence>
<feature type="transmembrane region" description="Helical" evidence="1">
    <location>
        <begin position="99"/>
        <end position="119"/>
    </location>
</feature>
<keyword evidence="1" id="KW-0812">Transmembrane</keyword>
<name>A0A427XRV7_9TREE</name>
<evidence type="ECO:0000313" key="3">
    <source>
        <dbReference type="Proteomes" id="UP000279259"/>
    </source>
</evidence>
<feature type="transmembrane region" description="Helical" evidence="1">
    <location>
        <begin position="140"/>
        <end position="164"/>
    </location>
</feature>
<dbReference type="Proteomes" id="UP000279259">
    <property type="component" value="Unassembled WGS sequence"/>
</dbReference>
<protein>
    <submittedName>
        <fullName evidence="2">Uncharacterized protein</fullName>
    </submittedName>
</protein>
<proteinExistence type="predicted"/>
<keyword evidence="1" id="KW-0472">Membrane</keyword>
<dbReference type="EMBL" id="RSCD01000029">
    <property type="protein sequence ID" value="RSH81576.1"/>
    <property type="molecule type" value="Genomic_DNA"/>
</dbReference>